<dbReference type="EMBL" id="CAEY01000461">
    <property type="status" value="NOT_ANNOTATED_CDS"/>
    <property type="molecule type" value="Genomic_DNA"/>
</dbReference>
<organism evidence="2 3">
    <name type="scientific">Tetranychus urticae</name>
    <name type="common">Two-spotted spider mite</name>
    <dbReference type="NCBI Taxonomy" id="32264"/>
    <lineage>
        <taxon>Eukaryota</taxon>
        <taxon>Metazoa</taxon>
        <taxon>Ecdysozoa</taxon>
        <taxon>Arthropoda</taxon>
        <taxon>Chelicerata</taxon>
        <taxon>Arachnida</taxon>
        <taxon>Acari</taxon>
        <taxon>Acariformes</taxon>
        <taxon>Trombidiformes</taxon>
        <taxon>Prostigmata</taxon>
        <taxon>Eleutherengona</taxon>
        <taxon>Raphignathae</taxon>
        <taxon>Tetranychoidea</taxon>
        <taxon>Tetranychidae</taxon>
        <taxon>Tetranychus</taxon>
    </lineage>
</organism>
<keyword evidence="3" id="KW-1185">Reference proteome</keyword>
<evidence type="ECO:0000256" key="1">
    <source>
        <dbReference type="SAM" id="MobiDB-lite"/>
    </source>
</evidence>
<protein>
    <submittedName>
        <fullName evidence="2">Uncharacterized protein</fullName>
    </submittedName>
</protein>
<feature type="region of interest" description="Disordered" evidence="1">
    <location>
        <begin position="1"/>
        <end position="25"/>
    </location>
</feature>
<sequence length="25" mass="2874">MVKKTEGGQRKEKFKEPKKVKVTLG</sequence>
<name>T1JSK8_TETUR</name>
<feature type="compositionally biased region" description="Basic and acidic residues" evidence="1">
    <location>
        <begin position="1"/>
        <end position="19"/>
    </location>
</feature>
<reference evidence="2" key="2">
    <citation type="submission" date="2015-06" db="UniProtKB">
        <authorList>
            <consortium name="EnsemblMetazoa"/>
        </authorList>
    </citation>
    <scope>IDENTIFICATION</scope>
</reference>
<evidence type="ECO:0000313" key="3">
    <source>
        <dbReference type="Proteomes" id="UP000015104"/>
    </source>
</evidence>
<dbReference type="AlphaFoldDB" id="T1JSK8"/>
<reference evidence="3" key="1">
    <citation type="submission" date="2011-08" db="EMBL/GenBank/DDBJ databases">
        <authorList>
            <person name="Rombauts S."/>
        </authorList>
    </citation>
    <scope>NUCLEOTIDE SEQUENCE</scope>
    <source>
        <strain evidence="3">London</strain>
    </source>
</reference>
<dbReference type="Proteomes" id="UP000015104">
    <property type="component" value="Unassembled WGS sequence"/>
</dbReference>
<dbReference type="HOGENOM" id="CLU_3419621_0_0_1"/>
<proteinExistence type="predicted"/>
<evidence type="ECO:0000313" key="2">
    <source>
        <dbReference type="EnsemblMetazoa" id="tetur01g10890.1"/>
    </source>
</evidence>
<dbReference type="EnsemblMetazoa" id="tetur01g10890.1">
    <property type="protein sequence ID" value="tetur01g10890.1"/>
    <property type="gene ID" value="tetur01g10890"/>
</dbReference>
<accession>T1JSK8</accession>